<dbReference type="InterPro" id="IPR022435">
    <property type="entry name" value="Surface-anchored_actinobac"/>
</dbReference>
<sequence length="642" mass="65798">MLGRSRPVRALLAGCVAAVSLPLLAPVAHAESGPAPAGRQRTVLNDVHTDTVDVQYTDGRLALRTRVGNQPHQYFAPEDVLFQLRDNDVSRIAVPEIPEYSFLGAAGTPVWVAPQVQDFSLLFAGWDTESLSAGTFAGDAIDLRLAGVAGPGALEVFQTDSFGLPLRVFSSRDGGPKSLHQAVGSHVHANWAFSALGRYTVTFEATATDTAGHRLSSGLVDYTWYVGGTSAADIPATATTATLTASPATTAVGENVELTGTVTPADAVGWVEFADGATVLGHAPVVGGQATLDTVALASGTRSLTARFVPRSTTDFAEARSAAVEHVVTGEGTPPPPTSAPSSTASAPPGTQPTSSTPASSPAGGAPAPGTTTKPCVPAGPVTSSAGVVLADGHADYAVRLVGGKLVSQVKDGTVAGTTTWRAPGSVVFHVVDKAATTVPAGTQFSFLGKPGDRIWQIPQTQQAGVLWLGWNTEELKSGDVSGDVTWRLDEVDGPGALAVFKFDPFGKPVLAFNSGDGVPDSYAVRLGTHAHGNWTFTKQGIYHVTFTHSAKLASGAQSSDQQTVTFAVGPADPKQALPVTTSTPPAGTCADDVAARSRGAGLASTGFSFAGPVSLAGLALLGGTACLLLIRRRKSVVDGER</sequence>
<dbReference type="NCBIfam" id="TIGR03773">
    <property type="entry name" value="anch_rpt_wall"/>
    <property type="match status" value="1"/>
</dbReference>
<evidence type="ECO:0000313" key="5">
    <source>
        <dbReference type="EMBL" id="RSD11737.1"/>
    </source>
</evidence>
<dbReference type="Proteomes" id="UP000267081">
    <property type="component" value="Unassembled WGS sequence"/>
</dbReference>
<feature type="signal peptide" evidence="3">
    <location>
        <begin position="1"/>
        <end position="30"/>
    </location>
</feature>
<dbReference type="InterPro" id="IPR022395">
    <property type="entry name" value="CHP03773_ABC_transptr-like"/>
</dbReference>
<evidence type="ECO:0000256" key="1">
    <source>
        <dbReference type="SAM" id="MobiDB-lite"/>
    </source>
</evidence>
<dbReference type="Gene3D" id="2.60.40.10">
    <property type="entry name" value="Immunoglobulins"/>
    <property type="match status" value="1"/>
</dbReference>
<name>A0A427T174_9PSEU</name>
<proteinExistence type="predicted"/>
<dbReference type="Pfam" id="PF16640">
    <property type="entry name" value="Big_3_5"/>
    <property type="match status" value="1"/>
</dbReference>
<evidence type="ECO:0000256" key="2">
    <source>
        <dbReference type="SAM" id="Phobius"/>
    </source>
</evidence>
<keyword evidence="3" id="KW-0732">Signal</keyword>
<dbReference type="NCBIfam" id="NF038134">
    <property type="entry name" value="choice_anch_M"/>
    <property type="match status" value="2"/>
</dbReference>
<keyword evidence="2" id="KW-0472">Membrane</keyword>
<dbReference type="EMBL" id="RSEC01000059">
    <property type="protein sequence ID" value="RSD11737.1"/>
    <property type="molecule type" value="Genomic_DNA"/>
</dbReference>
<protein>
    <recommendedName>
        <fullName evidence="4">Bacterial Ig-like domain-containing protein</fullName>
    </recommendedName>
</protein>
<keyword evidence="2" id="KW-1133">Transmembrane helix</keyword>
<reference evidence="5 6" key="1">
    <citation type="submission" date="2018-12" db="EMBL/GenBank/DDBJ databases">
        <title>Amycolatopsis eburnea sp. nov. actinomycete associate with arbuscular mycorrhiza fungal spore.</title>
        <authorList>
            <person name="Lumyong S."/>
            <person name="Chaiya L."/>
        </authorList>
    </citation>
    <scope>NUCLEOTIDE SEQUENCE [LARGE SCALE GENOMIC DNA]</scope>
    <source>
        <strain evidence="5 6">GLM-1</strain>
    </source>
</reference>
<feature type="chain" id="PRO_5019502912" description="Bacterial Ig-like domain-containing protein" evidence="3">
    <location>
        <begin position="31"/>
        <end position="642"/>
    </location>
</feature>
<evidence type="ECO:0000259" key="4">
    <source>
        <dbReference type="Pfam" id="PF16640"/>
    </source>
</evidence>
<comment type="caution">
    <text evidence="5">The sequence shown here is derived from an EMBL/GenBank/DDBJ whole genome shotgun (WGS) entry which is preliminary data.</text>
</comment>
<evidence type="ECO:0000313" key="6">
    <source>
        <dbReference type="Proteomes" id="UP000267081"/>
    </source>
</evidence>
<dbReference type="InterPro" id="IPR013783">
    <property type="entry name" value="Ig-like_fold"/>
</dbReference>
<feature type="region of interest" description="Disordered" evidence="1">
    <location>
        <begin position="328"/>
        <end position="378"/>
    </location>
</feature>
<dbReference type="InterPro" id="IPR032109">
    <property type="entry name" value="Big_3_5"/>
</dbReference>
<dbReference type="AlphaFoldDB" id="A0A427T174"/>
<keyword evidence="2" id="KW-0812">Transmembrane</keyword>
<keyword evidence="6" id="KW-1185">Reference proteome</keyword>
<dbReference type="GO" id="GO:0005975">
    <property type="term" value="P:carbohydrate metabolic process"/>
    <property type="evidence" value="ECO:0007669"/>
    <property type="project" value="UniProtKB-ARBA"/>
</dbReference>
<accession>A0A427T174</accession>
<feature type="compositionally biased region" description="Low complexity" evidence="1">
    <location>
        <begin position="340"/>
        <end position="373"/>
    </location>
</feature>
<feature type="domain" description="Bacterial Ig-like" evidence="4">
    <location>
        <begin position="243"/>
        <end position="329"/>
    </location>
</feature>
<organism evidence="5 6">
    <name type="scientific">Amycolatopsis eburnea</name>
    <dbReference type="NCBI Taxonomy" id="2267691"/>
    <lineage>
        <taxon>Bacteria</taxon>
        <taxon>Bacillati</taxon>
        <taxon>Actinomycetota</taxon>
        <taxon>Actinomycetes</taxon>
        <taxon>Pseudonocardiales</taxon>
        <taxon>Pseudonocardiaceae</taxon>
        <taxon>Amycolatopsis</taxon>
    </lineage>
</organism>
<evidence type="ECO:0000256" key="3">
    <source>
        <dbReference type="SAM" id="SignalP"/>
    </source>
</evidence>
<gene>
    <name evidence="5" type="ORF">EIY87_33770</name>
</gene>
<feature type="transmembrane region" description="Helical" evidence="2">
    <location>
        <begin position="608"/>
        <end position="631"/>
    </location>
</feature>
<dbReference type="NCBIfam" id="TIGR03769">
    <property type="entry name" value="P_ac_wall_RPT"/>
    <property type="match status" value="2"/>
</dbReference>